<dbReference type="InterPro" id="IPR007658">
    <property type="entry name" value="DUF594"/>
</dbReference>
<feature type="transmembrane region" description="Helical" evidence="1">
    <location>
        <begin position="12"/>
        <end position="34"/>
    </location>
</feature>
<feature type="transmembrane region" description="Helical" evidence="1">
    <location>
        <begin position="110"/>
        <end position="127"/>
    </location>
</feature>
<organism evidence="3 4">
    <name type="scientific">Rubroshorea leprosula</name>
    <dbReference type="NCBI Taxonomy" id="152421"/>
    <lineage>
        <taxon>Eukaryota</taxon>
        <taxon>Viridiplantae</taxon>
        <taxon>Streptophyta</taxon>
        <taxon>Embryophyta</taxon>
        <taxon>Tracheophyta</taxon>
        <taxon>Spermatophyta</taxon>
        <taxon>Magnoliopsida</taxon>
        <taxon>eudicotyledons</taxon>
        <taxon>Gunneridae</taxon>
        <taxon>Pentapetalae</taxon>
        <taxon>rosids</taxon>
        <taxon>malvids</taxon>
        <taxon>Malvales</taxon>
        <taxon>Dipterocarpaceae</taxon>
        <taxon>Rubroshorea</taxon>
    </lineage>
</organism>
<dbReference type="EMBL" id="BPVZ01000045">
    <property type="protein sequence ID" value="GKV16497.1"/>
    <property type="molecule type" value="Genomic_DNA"/>
</dbReference>
<feature type="transmembrane region" description="Helical" evidence="1">
    <location>
        <begin position="76"/>
        <end position="98"/>
    </location>
</feature>
<protein>
    <recommendedName>
        <fullName evidence="2">DUF4220 domain-containing protein</fullName>
    </recommendedName>
</protein>
<evidence type="ECO:0000313" key="4">
    <source>
        <dbReference type="Proteomes" id="UP001054252"/>
    </source>
</evidence>
<reference evidence="3 4" key="1">
    <citation type="journal article" date="2021" name="Commun. Biol.">
        <title>The genome of Shorea leprosula (Dipterocarpaceae) highlights the ecological relevance of drought in aseasonal tropical rainforests.</title>
        <authorList>
            <person name="Ng K.K.S."/>
            <person name="Kobayashi M.J."/>
            <person name="Fawcett J.A."/>
            <person name="Hatakeyama M."/>
            <person name="Paape T."/>
            <person name="Ng C.H."/>
            <person name="Ang C.C."/>
            <person name="Tnah L.H."/>
            <person name="Lee C.T."/>
            <person name="Nishiyama T."/>
            <person name="Sese J."/>
            <person name="O'Brien M.J."/>
            <person name="Copetti D."/>
            <person name="Mohd Noor M.I."/>
            <person name="Ong R.C."/>
            <person name="Putra M."/>
            <person name="Sireger I.Z."/>
            <person name="Indrioko S."/>
            <person name="Kosugi Y."/>
            <person name="Izuno A."/>
            <person name="Isagi Y."/>
            <person name="Lee S.L."/>
            <person name="Shimizu K.K."/>
        </authorList>
    </citation>
    <scope>NUCLEOTIDE SEQUENCE [LARGE SCALE GENOMIC DNA]</scope>
    <source>
        <strain evidence="3">214</strain>
    </source>
</reference>
<dbReference type="InterPro" id="IPR025315">
    <property type="entry name" value="DUF4220"/>
</dbReference>
<gene>
    <name evidence="3" type="ORF">SLEP1_g27130</name>
</gene>
<keyword evidence="4" id="KW-1185">Reference proteome</keyword>
<dbReference type="Proteomes" id="UP001054252">
    <property type="component" value="Unassembled WGS sequence"/>
</dbReference>
<keyword evidence="1" id="KW-0812">Transmembrane</keyword>
<sequence>MSSIADILMKLWASWNIRGLIILSLLVQCFLVLFAPLRKQKGGKWVFMTSMWFAYFLADWVATFTIGLILRSERSFILVFWAPFLLLHLGGPDTITSFSLEDNEFWIRHLLGLVLQIASTAYVILHSPPHNKLLFPALLVLVAGIIKYAERSRAFYLASLEHYGDKGRASIYQREVEDSFQRGTRKELVAAYGIIKNLLVGPLLTPKYRISSRQVLDGKCPEQVLQMMEIELSLLYEALHTKLPVVHIKIGYIFRLISLSCIFGALLSFRLIPQHPKLRHVDIWITYGLLIGAITLDFISIGTLILSDFNLAYYCLRGSTNVKIVAWIHNRVINRRRWSKIIPQHNLITYCLNDYPDWLIKFADLLYLRTFLEAIKKKLCLSSQELNEQVWNFIFEQVKTMAVSAKTVEMGKEICLRRGNGILDNDEKFRDVIWSIKELDYTESLVTWHIATDFCFHDKDGNSSDNMDYREISKSLSDYMFYLLEMEPAAMATVSMDRKVVREATYDQIKGFINGQSCLDGKNVSRAIFALNPELDFVSPIGRKPVFLYARKLAHQLKELDKSNGFPWELMSKVWVELMCYAAVNCRANVHAQQPSRGGQLITIVWLLMNWFGLGTQFATGFHDVV</sequence>
<accession>A0AAV5JS90</accession>
<dbReference type="AlphaFoldDB" id="A0AAV5JS90"/>
<name>A0AAV5JS90_9ROSI</name>
<feature type="transmembrane region" description="Helical" evidence="1">
    <location>
        <begin position="46"/>
        <end position="70"/>
    </location>
</feature>
<feature type="domain" description="DUF4220" evidence="2">
    <location>
        <begin position="52"/>
        <end position="350"/>
    </location>
</feature>
<dbReference type="PANTHER" id="PTHR31325">
    <property type="entry name" value="OS01G0798800 PROTEIN-RELATED"/>
    <property type="match status" value="1"/>
</dbReference>
<dbReference type="Pfam" id="PF13968">
    <property type="entry name" value="DUF4220"/>
    <property type="match status" value="1"/>
</dbReference>
<dbReference type="Pfam" id="PF04578">
    <property type="entry name" value="DUF594"/>
    <property type="match status" value="1"/>
</dbReference>
<evidence type="ECO:0000313" key="3">
    <source>
        <dbReference type="EMBL" id="GKV16497.1"/>
    </source>
</evidence>
<feature type="transmembrane region" description="Helical" evidence="1">
    <location>
        <begin position="252"/>
        <end position="272"/>
    </location>
</feature>
<keyword evidence="1" id="KW-0472">Membrane</keyword>
<keyword evidence="1" id="KW-1133">Transmembrane helix</keyword>
<evidence type="ECO:0000259" key="2">
    <source>
        <dbReference type="Pfam" id="PF13968"/>
    </source>
</evidence>
<comment type="caution">
    <text evidence="3">The sequence shown here is derived from an EMBL/GenBank/DDBJ whole genome shotgun (WGS) entry which is preliminary data.</text>
</comment>
<feature type="transmembrane region" description="Helical" evidence="1">
    <location>
        <begin position="284"/>
        <end position="307"/>
    </location>
</feature>
<evidence type="ECO:0000256" key="1">
    <source>
        <dbReference type="SAM" id="Phobius"/>
    </source>
</evidence>
<proteinExistence type="predicted"/>